<dbReference type="Pfam" id="PF00610">
    <property type="entry name" value="DEP"/>
    <property type="match status" value="1"/>
</dbReference>
<dbReference type="SMART" id="SM00049">
    <property type="entry name" value="DEP"/>
    <property type="match status" value="1"/>
</dbReference>
<keyword evidence="8" id="KW-1185">Reference proteome</keyword>
<dbReference type="EMBL" id="JBANRG010000004">
    <property type="protein sequence ID" value="KAK7467235.1"/>
    <property type="molecule type" value="Genomic_DNA"/>
</dbReference>
<organism evidence="7 8">
    <name type="scientific">Marasmiellus scandens</name>
    <dbReference type="NCBI Taxonomy" id="2682957"/>
    <lineage>
        <taxon>Eukaryota</taxon>
        <taxon>Fungi</taxon>
        <taxon>Dikarya</taxon>
        <taxon>Basidiomycota</taxon>
        <taxon>Agaricomycotina</taxon>
        <taxon>Agaricomycetes</taxon>
        <taxon>Agaricomycetidae</taxon>
        <taxon>Agaricales</taxon>
        <taxon>Marasmiineae</taxon>
        <taxon>Omphalotaceae</taxon>
        <taxon>Marasmiellus</taxon>
    </lineage>
</organism>
<feature type="region of interest" description="Disordered" evidence="5">
    <location>
        <begin position="663"/>
        <end position="748"/>
    </location>
</feature>
<proteinExistence type="inferred from homology"/>
<protein>
    <recommendedName>
        <fullName evidence="3">Vacuolar membrane-associated protein IML1</fullName>
    </recommendedName>
    <alternativeName>
        <fullName evidence="4">Vacuolar membrane-associated protein iml1</fullName>
    </alternativeName>
</protein>
<dbReference type="SUPFAM" id="SSF46785">
    <property type="entry name" value="Winged helix' DNA-binding domain"/>
    <property type="match status" value="1"/>
</dbReference>
<dbReference type="PANTHER" id="PTHR13179">
    <property type="entry name" value="DEP DOMAIN CONTAINING PROTEIN 5"/>
    <property type="match status" value="1"/>
</dbReference>
<evidence type="ECO:0000259" key="6">
    <source>
        <dbReference type="PROSITE" id="PS50186"/>
    </source>
</evidence>
<accession>A0ABR1JUI5</accession>
<dbReference type="Pfam" id="PF12257">
    <property type="entry name" value="IML1"/>
    <property type="match status" value="1"/>
</dbReference>
<dbReference type="InterPro" id="IPR000591">
    <property type="entry name" value="DEP_dom"/>
</dbReference>
<dbReference type="InterPro" id="IPR036388">
    <property type="entry name" value="WH-like_DNA-bd_sf"/>
</dbReference>
<comment type="caution">
    <text evidence="7">The sequence shown here is derived from an EMBL/GenBank/DDBJ whole genome shotgun (WGS) entry which is preliminary data.</text>
</comment>
<feature type="compositionally biased region" description="Low complexity" evidence="5">
    <location>
        <begin position="610"/>
        <end position="620"/>
    </location>
</feature>
<reference evidence="7 8" key="1">
    <citation type="submission" date="2024-01" db="EMBL/GenBank/DDBJ databases">
        <title>A draft genome for the cacao thread blight pathogen Marasmiellus scandens.</title>
        <authorList>
            <person name="Baruah I.K."/>
            <person name="Leung J."/>
            <person name="Bukari Y."/>
            <person name="Amoako-Attah I."/>
            <person name="Meinhardt L.W."/>
            <person name="Bailey B.A."/>
            <person name="Cohen S.P."/>
        </authorList>
    </citation>
    <scope>NUCLEOTIDE SEQUENCE [LARGE SCALE GENOMIC DNA]</scope>
    <source>
        <strain evidence="7 8">GH-19</strain>
    </source>
</reference>
<evidence type="ECO:0000313" key="7">
    <source>
        <dbReference type="EMBL" id="KAK7467235.1"/>
    </source>
</evidence>
<feature type="compositionally biased region" description="Polar residues" evidence="5">
    <location>
        <begin position="1"/>
        <end position="11"/>
    </location>
</feature>
<evidence type="ECO:0000313" key="8">
    <source>
        <dbReference type="Proteomes" id="UP001498398"/>
    </source>
</evidence>
<dbReference type="Proteomes" id="UP001498398">
    <property type="component" value="Unassembled WGS sequence"/>
</dbReference>
<comment type="similarity">
    <text evidence="2">Belongs to the IML1 family.</text>
</comment>
<evidence type="ECO:0000256" key="3">
    <source>
        <dbReference type="ARBA" id="ARBA00018529"/>
    </source>
</evidence>
<feature type="region of interest" description="Disordered" evidence="5">
    <location>
        <begin position="1"/>
        <end position="27"/>
    </location>
</feature>
<feature type="domain" description="DEP" evidence="6">
    <location>
        <begin position="1131"/>
        <end position="1206"/>
    </location>
</feature>
<name>A0ABR1JUI5_9AGAR</name>
<evidence type="ECO:0000256" key="5">
    <source>
        <dbReference type="SAM" id="MobiDB-lite"/>
    </source>
</evidence>
<dbReference type="PANTHER" id="PTHR13179:SF8">
    <property type="entry name" value="GATOR COMPLEX PROTEIN DEPDC5"/>
    <property type="match status" value="1"/>
</dbReference>
<gene>
    <name evidence="7" type="primary">IML1</name>
    <name evidence="7" type="ORF">VKT23_004293</name>
</gene>
<evidence type="ECO:0000256" key="2">
    <source>
        <dbReference type="ARBA" id="ARBA00005643"/>
    </source>
</evidence>
<evidence type="ECO:0000256" key="4">
    <source>
        <dbReference type="ARBA" id="ARBA00021881"/>
    </source>
</evidence>
<feature type="region of interest" description="Disordered" evidence="5">
    <location>
        <begin position="546"/>
        <end position="620"/>
    </location>
</feature>
<dbReference type="Gene3D" id="1.10.10.10">
    <property type="entry name" value="Winged helix-like DNA-binding domain superfamily/Winged helix DNA-binding domain"/>
    <property type="match status" value="1"/>
</dbReference>
<dbReference type="InterPro" id="IPR036390">
    <property type="entry name" value="WH_DNA-bd_sf"/>
</dbReference>
<dbReference type="CDD" id="cd04449">
    <property type="entry name" value="DEP_DEPDC5-like"/>
    <property type="match status" value="1"/>
</dbReference>
<sequence>MSTSRAESQQPPYGRRRSNTSQSVLRPLPVPTAPPLLVGDNIVLNSWVHDVKESPSVIFNHSWWPGVAEGDILSVSAGPDYDSFLFVVPRDDGGLKHQLQISVPKPIAEAFGLRNNSEVDKEKYSASYVELAFQDQYLGRNDMWRLNKHLVNQCIYADQEVLFIGSIVATIHGIYVGGQKVRAACMTSRTKVVYRSLSAKVTIFIQVCRELWEFAGDGERFNEKVVHSFLPALFSRWQETGTNHTVTICLISRVYYDESEIEYAAGPLRRDEEGNWYKDFYKVITDLEVIHEWKPTLVSLKNSFWDFQRDILLTHHYHRALADPNVGGTVPVRLVGRLSYAHDGPILEALNLNLYPTETHYIDRSLVLTGAATILITPGTGYFHVSKQLLQLTTNRMLDQGFGLELVSLAKTPLHSSPIFSFQGYEPKGRTDKDSPYGTRAVDPLWGADDEPVGGSEKTTIWWEPFWVSMSFWDEQVDLPFRQDRFVARAKMHEIQMLGLLEHDVLATIEVPFLHEEDTSPLSKVATEKFDLNVFALKTESKRLSSSISTERGKNADALQRPVSDKRGSYRNSLMSPKIPSIEETPTRIFHDLPADDDSELPFLSTGKMSSSPSQSSIRSLRSIHSNNSMTLVGSGSGTSRNSIASRLTPSWLFKSFRSGPVEPQMSTVSASASEHASSAVTSSSPTRASPLSKPPGHNPRTAAPVTIKGSLVKSNRPFDEDSLPPGRAAMLRRSPLNTPPKEDHFGRRRGMNTVLGILPSSSPTARTNPSNPQAATSYHQASLAARWQHSYPAPVFKHEIKWASMVTPCCLPLTVEYFPTVSELESSYDVFSYDFVVDPREMRSFLVNPPPPSGNADELRRAWALVVMRGMAAVRLAQGFQFVTQRDNQEEPKERISFRRSQSFLAADEDMIPRPKGAAEILQSTHDPVYLSMSNEIHRISYTGEAIQVRRYVRRMPSIQPFDYQCLIWPKLGVGYTEHKTVFKNHGLEIYGWNRLDMTVAGYESQFNESLRYWRTRFVVIPTLESPTITVGPSGEKLNDEEARILGMEKLQEQFTKLKWQSPDEREKGVATVPTRFLPTTLSPAASVLDENLMTQLDQIHAAGPLRKKLKSEKEIGEMSLAAIAKAMREEDGVPIKHNQWHRSKYPDSFTGYDFVSWLVREFRDVNSRAQGVEWGVKLQEQGLFEHVRGHHGFLDGHYFYRLKPEFAVPSTPSRTWFRSRHGVADDTGSRLGYYPSSVSRIKNASPRRNKKRLILSQSMVIDIDPNKRSDQAETVVLHHDIIHNPTTVFHFELQWIGTTARYIEDQLRQWNKTIEKYGLKLVEAYVDQIGDIRERNAFQSCFPIRLSIPCPVVPDLHARVPEGTLVNRYFEYALLRRFGFIIDVEAADLYPEQVDVIYSYRRSPFKYSQFVHRTGVAFVQLLGERSGFLFLTNRLMGPGRMGTAMKSKDHRPAVEAERIRVKLHEFCSNAKELNRFYDEELAQLRLAPEEPPPLSI</sequence>
<comment type="subcellular location">
    <subcellularLocation>
        <location evidence="1">Vacuole membrane</location>
        <topology evidence="1">Peripheral membrane protein</topology>
    </subcellularLocation>
</comment>
<dbReference type="InterPro" id="IPR048255">
    <property type="entry name" value="IML1_N"/>
</dbReference>
<dbReference type="InterPro" id="IPR027244">
    <property type="entry name" value="IML1"/>
</dbReference>
<evidence type="ECO:0000256" key="1">
    <source>
        <dbReference type="ARBA" id="ARBA00004148"/>
    </source>
</evidence>
<feature type="compositionally biased region" description="Basic and acidic residues" evidence="5">
    <location>
        <begin position="585"/>
        <end position="594"/>
    </location>
</feature>
<dbReference type="PROSITE" id="PS50186">
    <property type="entry name" value="DEP"/>
    <property type="match status" value="1"/>
</dbReference>
<feature type="compositionally biased region" description="Low complexity" evidence="5">
    <location>
        <begin position="667"/>
        <end position="690"/>
    </location>
</feature>